<name>A0A084EX30_9BACT</name>
<dbReference type="SUPFAM" id="SSF53850">
    <property type="entry name" value="Periplasmic binding protein-like II"/>
    <property type="match status" value="1"/>
</dbReference>
<dbReference type="eggNOG" id="COG4166">
    <property type="taxonomic scope" value="Bacteria"/>
</dbReference>
<evidence type="ECO:0000313" key="8">
    <source>
        <dbReference type="Proteomes" id="UP000028537"/>
    </source>
</evidence>
<feature type="chain" id="PRO_5001774902" evidence="5">
    <location>
        <begin position="25"/>
        <end position="987"/>
    </location>
</feature>
<dbReference type="AlphaFoldDB" id="A0A084EX30"/>
<evidence type="ECO:0000259" key="6">
    <source>
        <dbReference type="Pfam" id="PF00496"/>
    </source>
</evidence>
<protein>
    <submittedName>
        <fullName evidence="7">Oligopeptide ABC transporter, substrate-binding protein</fullName>
    </submittedName>
</protein>
<dbReference type="RefSeq" id="WP_038103257.1">
    <property type="nucleotide sequence ID" value="NZ_JFDP01000071.1"/>
</dbReference>
<feature type="signal peptide" evidence="5">
    <location>
        <begin position="1"/>
        <end position="24"/>
    </location>
</feature>
<dbReference type="InterPro" id="IPR039424">
    <property type="entry name" value="SBP_5"/>
</dbReference>
<comment type="caution">
    <text evidence="7">The sequence shown here is derived from an EMBL/GenBank/DDBJ whole genome shotgun (WGS) entry which is preliminary data.</text>
</comment>
<dbReference type="PANTHER" id="PTHR30290">
    <property type="entry name" value="PERIPLASMIC BINDING COMPONENT OF ABC TRANSPORTER"/>
    <property type="match status" value="1"/>
</dbReference>
<dbReference type="GO" id="GO:0030313">
    <property type="term" value="C:cell envelope"/>
    <property type="evidence" value="ECO:0007669"/>
    <property type="project" value="UniProtKB-SubCell"/>
</dbReference>
<evidence type="ECO:0000256" key="4">
    <source>
        <dbReference type="ARBA" id="ARBA00022729"/>
    </source>
</evidence>
<reference evidence="7 8" key="1">
    <citation type="submission" date="2014-02" db="EMBL/GenBank/DDBJ databases">
        <title>Genome sequence of Ureaplasma diversum strain 246.</title>
        <authorList>
            <person name="Sirand-Pugnet P."/>
            <person name="Breton M."/>
            <person name="Dordet-Frisoni E."/>
            <person name="Baranowski E."/>
            <person name="Barre A."/>
            <person name="Couture C."/>
            <person name="Dupuy V."/>
            <person name="Gaurivaud P."/>
            <person name="Jacob D."/>
            <person name="Lemaitre C."/>
            <person name="Manso-Silvan L."/>
            <person name="Nikolski M."/>
            <person name="Nouvel L.-X."/>
            <person name="Poumarat F."/>
            <person name="Tardy F."/>
            <person name="Thebault P."/>
            <person name="Theil S."/>
            <person name="Citti C."/>
            <person name="Thiaucourt F."/>
            <person name="Blanchard A."/>
        </authorList>
    </citation>
    <scope>NUCLEOTIDE SEQUENCE [LARGE SCALE GENOMIC DNA]</scope>
    <source>
        <strain evidence="7 8">NCTC 246</strain>
    </source>
</reference>
<gene>
    <name evidence="7" type="primary">oppA-1</name>
    <name evidence="7" type="ORF">UDIV_5820</name>
</gene>
<dbReference type="Proteomes" id="UP000028537">
    <property type="component" value="Unassembled WGS sequence"/>
</dbReference>
<dbReference type="Gene3D" id="3.10.105.10">
    <property type="entry name" value="Dipeptide-binding Protein, Domain 3"/>
    <property type="match status" value="1"/>
</dbReference>
<comment type="similarity">
    <text evidence="2">Belongs to the bacterial solute-binding protein 5 family.</text>
</comment>
<dbReference type="Gene3D" id="3.40.190.10">
    <property type="entry name" value="Periplasmic binding protein-like II"/>
    <property type="match status" value="1"/>
</dbReference>
<evidence type="ECO:0000256" key="1">
    <source>
        <dbReference type="ARBA" id="ARBA00004196"/>
    </source>
</evidence>
<evidence type="ECO:0000256" key="2">
    <source>
        <dbReference type="ARBA" id="ARBA00005695"/>
    </source>
</evidence>
<accession>A0A084EX30</accession>
<dbReference type="eggNOG" id="COG1579">
    <property type="taxonomic scope" value="Bacteria"/>
</dbReference>
<organism evidence="7 8">
    <name type="scientific">Ureaplasma diversum NCTC 246</name>
    <dbReference type="NCBI Taxonomy" id="1188241"/>
    <lineage>
        <taxon>Bacteria</taxon>
        <taxon>Bacillati</taxon>
        <taxon>Mycoplasmatota</taxon>
        <taxon>Mycoplasmoidales</taxon>
        <taxon>Mycoplasmoidaceae</taxon>
        <taxon>Ureaplasma</taxon>
    </lineage>
</organism>
<dbReference type="EMBL" id="JFDP01000071">
    <property type="protein sequence ID" value="KEZ22522.1"/>
    <property type="molecule type" value="Genomic_DNA"/>
</dbReference>
<evidence type="ECO:0000256" key="5">
    <source>
        <dbReference type="SAM" id="SignalP"/>
    </source>
</evidence>
<keyword evidence="3" id="KW-0813">Transport</keyword>
<dbReference type="PANTHER" id="PTHR30290:SF10">
    <property type="entry name" value="PERIPLASMIC OLIGOPEPTIDE-BINDING PROTEIN-RELATED"/>
    <property type="match status" value="1"/>
</dbReference>
<feature type="domain" description="Solute-binding protein family 5" evidence="6">
    <location>
        <begin position="370"/>
        <end position="723"/>
    </location>
</feature>
<comment type="subcellular location">
    <subcellularLocation>
        <location evidence="1">Cell envelope</location>
    </subcellularLocation>
</comment>
<dbReference type="InterPro" id="IPR000914">
    <property type="entry name" value="SBP_5_dom"/>
</dbReference>
<keyword evidence="4 5" id="KW-0732">Signal</keyword>
<keyword evidence="8" id="KW-1185">Reference proteome</keyword>
<sequence length="987" mass="113730">MKKRLKWLCVAIAFPLVCVPVITAASTKTTSTALYDLVLSSNPLTSLNYIKYSDNKKVISSLVESVFKQAPPPDIKEILQGLPIARAGIYTVDPSISSFNEYLDKNGSNPPETSSYYELSDIGFAPGVLDGLVGQQYNVRAVLNGSRRAYSALFDLNKGKSVWENKEPVTAMDFVDALHYILDFNTGSQKQIDIERMNFKGAKAFIDAQTEYLSKFKKTYENPFGKRRFIKADWDSRILIEDPNQKVWESQVPGDEEYVKKIKQTATSIGIYTGQLFLNFSNANVFDSLSLPQNQLMWKRTNTDFDIDAEEQDFFIKNPEYDTLKKTAAELKTIPKIIQTKLIKNPYRDPRQKFDLKDQNLDHNNRAQFRLFASDKYKLRFEFEDHSPRAVFDLFRDMREVILPINRKFVESIGGIANFGTSLNKFMKNGPFAIESGILGPQGYLVLKKDDTYYSSDKTISNLIKIQFITDLNIAFTLFEDNQLSATDIPAIRQIDFWSNPNFKPLMNKGVGYGTIALQLNLDKETNGDSPLQDEDLRNALYYGINRSEVLKIVGWDASFVVNTWSAFGQARNSTGNPLEMFFEHETTTAKNNKKYPLQNHKFIDHLAKSYTFEHVNRKDQVFDLETARFYLERYKQKHPEQKQVTLRFLNNSTDEQIQASIGIQNLIKNAFDNYIQIEIKGLPANTFTDYIDTGKFDLAYGNFDRFGTNPESYVAAFFQTDEISKESEKISGFRLNPAGSWTYNRFFNDIIYQKINHNQWFNEKIQTRINLLNSIPAFNELINIAKDTNLSYSQKEEELNKRFVAINQQLTQNNLGLVNNTFIKLLIKYLNDPTNLNLQKELMYQSFNQLSVDQIVELTKEKGIRLQIPNNEQDGFIFRKIVELSYQKPNEDLVAYNKRITSYFANILTDQEIKDKWNENLIFKTIASLEKIVRDGVPIIPLIEVDTKWEISRVAGVSSLHSFSLQYAYDITKPPRAELPRRINRN</sequence>
<evidence type="ECO:0000256" key="3">
    <source>
        <dbReference type="ARBA" id="ARBA00022448"/>
    </source>
</evidence>
<dbReference type="GO" id="GO:1904680">
    <property type="term" value="F:peptide transmembrane transporter activity"/>
    <property type="evidence" value="ECO:0007669"/>
    <property type="project" value="TreeGrafter"/>
</dbReference>
<dbReference type="Pfam" id="PF00496">
    <property type="entry name" value="SBP_bac_5"/>
    <property type="match status" value="1"/>
</dbReference>
<dbReference type="PIRSF" id="PIRSF028335">
    <property type="entry name" value="ABC_oligopep_OppA_prd"/>
    <property type="match status" value="1"/>
</dbReference>
<dbReference type="InterPro" id="IPR016880">
    <property type="entry name" value="ABC_oligopep_solut-bd_myco_prd"/>
</dbReference>
<evidence type="ECO:0000313" key="7">
    <source>
        <dbReference type="EMBL" id="KEZ22522.1"/>
    </source>
</evidence>
<proteinExistence type="inferred from homology"/>
<dbReference type="GO" id="GO:0015833">
    <property type="term" value="P:peptide transport"/>
    <property type="evidence" value="ECO:0007669"/>
    <property type="project" value="TreeGrafter"/>
</dbReference>
<dbReference type="OrthoDB" id="403896at2"/>